<dbReference type="Pfam" id="PF13358">
    <property type="entry name" value="DDE_3"/>
    <property type="match status" value="1"/>
</dbReference>
<dbReference type="AlphaFoldDB" id="B0VGP9"/>
<accession>B0VGP9</accession>
<protein>
    <recommendedName>
        <fullName evidence="1">Tc1-like transposase DDE domain-containing protein</fullName>
    </recommendedName>
</protein>
<organism evidence="2 3">
    <name type="scientific">Cloacimonas acidaminovorans (strain Evry)</name>
    <dbReference type="NCBI Taxonomy" id="459349"/>
    <lineage>
        <taxon>Bacteria</taxon>
        <taxon>Pseudomonadati</taxon>
        <taxon>Candidatus Cloacimonadota</taxon>
        <taxon>Candidatus Cloacimonadia</taxon>
        <taxon>Candidatus Cloacimonadales</taxon>
        <taxon>Candidatus Cloacimonadaceae</taxon>
        <taxon>Candidatus Cloacimonas</taxon>
    </lineage>
</organism>
<dbReference type="Gene3D" id="3.30.420.10">
    <property type="entry name" value="Ribonuclease H-like superfamily/Ribonuclease H"/>
    <property type="match status" value="1"/>
</dbReference>
<dbReference type="HOGENOM" id="CLU_056788_6_3_0"/>
<dbReference type="KEGG" id="caci:CLOAM0601"/>
<proteinExistence type="predicted"/>
<name>B0VGP9_CLOAI</name>
<sequence>MSLFIENFSNEYQDYRNIMIMDKAGWHTTSYLKSFDNVRYIFLPPYSPELNPTEHLWAKIRDLKFRNITFNSMNEVMNALIECFEYFDENKDMVSKLTYFKWLNLDV</sequence>
<dbReference type="EMBL" id="CU466930">
    <property type="protein sequence ID" value="CAO80486.1"/>
    <property type="molecule type" value="Genomic_DNA"/>
</dbReference>
<evidence type="ECO:0000259" key="1">
    <source>
        <dbReference type="Pfam" id="PF13358"/>
    </source>
</evidence>
<keyword evidence="3" id="KW-1185">Reference proteome</keyword>
<dbReference type="InterPro" id="IPR036397">
    <property type="entry name" value="RNaseH_sf"/>
</dbReference>
<feature type="domain" description="Tc1-like transposase DDE" evidence="1">
    <location>
        <begin position="4"/>
        <end position="72"/>
    </location>
</feature>
<evidence type="ECO:0000313" key="3">
    <source>
        <dbReference type="Proteomes" id="UP000002019"/>
    </source>
</evidence>
<dbReference type="GO" id="GO:0003676">
    <property type="term" value="F:nucleic acid binding"/>
    <property type="evidence" value="ECO:0007669"/>
    <property type="project" value="InterPro"/>
</dbReference>
<dbReference type="InterPro" id="IPR038717">
    <property type="entry name" value="Tc1-like_DDE_dom"/>
</dbReference>
<dbReference type="Proteomes" id="UP000002019">
    <property type="component" value="Chromosome"/>
</dbReference>
<dbReference type="eggNOG" id="COG3335">
    <property type="taxonomic scope" value="Bacteria"/>
</dbReference>
<gene>
    <name evidence="2" type="ordered locus">CLOAM0601</name>
</gene>
<evidence type="ECO:0000313" key="2">
    <source>
        <dbReference type="EMBL" id="CAO80486.1"/>
    </source>
</evidence>
<reference evidence="2 3" key="1">
    <citation type="journal article" date="2008" name="J. Bacteriol.">
        <title>'Candidatus Cloacamonas acidaminovorans': genome sequence reconstruction provides a first glimpse of a new bacterial division.</title>
        <authorList>
            <person name="Pelletier E."/>
            <person name="Kreimeyer A."/>
            <person name="Bocs S."/>
            <person name="Rouy Z."/>
            <person name="Gyapay G."/>
            <person name="Chouari R."/>
            <person name="Riviere D."/>
            <person name="Ganesan A."/>
            <person name="Daegelen P."/>
            <person name="Sghir A."/>
            <person name="Cohen G.N."/>
            <person name="Medigue C."/>
            <person name="Weissenbach J."/>
            <person name="Le Paslier D."/>
        </authorList>
    </citation>
    <scope>NUCLEOTIDE SEQUENCE [LARGE SCALE GENOMIC DNA]</scope>
    <source>
        <strain evidence="3">Evry</strain>
    </source>
</reference>